<feature type="region of interest" description="Disordered" evidence="1">
    <location>
        <begin position="1"/>
        <end position="40"/>
    </location>
</feature>
<feature type="compositionally biased region" description="Low complexity" evidence="1">
    <location>
        <begin position="30"/>
        <end position="40"/>
    </location>
</feature>
<evidence type="ECO:0000313" key="3">
    <source>
        <dbReference type="EMBL" id="BAG21179.1"/>
    </source>
</evidence>
<dbReference type="Proteomes" id="UP000001685">
    <property type="component" value="Chromosome"/>
</dbReference>
<organism evidence="3 4">
    <name type="scientific">Streptomyces griseus subsp. griseus (strain JCM 4626 / CBS 651.72 / NBRC 13350 / KCC S-0626 / ISP 5235)</name>
    <dbReference type="NCBI Taxonomy" id="455632"/>
    <lineage>
        <taxon>Bacteria</taxon>
        <taxon>Bacillati</taxon>
        <taxon>Actinomycetota</taxon>
        <taxon>Actinomycetes</taxon>
        <taxon>Kitasatosporales</taxon>
        <taxon>Streptomycetaceae</taxon>
        <taxon>Streptomyces</taxon>
    </lineage>
</organism>
<feature type="compositionally biased region" description="Gly residues" evidence="1">
    <location>
        <begin position="19"/>
        <end position="29"/>
    </location>
</feature>
<dbReference type="PATRIC" id="fig|455632.4.peg.4435"/>
<dbReference type="RefSeq" id="WP_012380543.1">
    <property type="nucleotide sequence ID" value="NC_010572.1"/>
</dbReference>
<evidence type="ECO:0000259" key="2">
    <source>
        <dbReference type="Pfam" id="PF21836"/>
    </source>
</evidence>
<evidence type="ECO:0000256" key="1">
    <source>
        <dbReference type="SAM" id="MobiDB-lite"/>
    </source>
</evidence>
<dbReference type="AlphaFoldDB" id="B1VUF3"/>
<proteinExistence type="predicted"/>
<dbReference type="HOGENOM" id="CLU_847076_0_0_11"/>
<dbReference type="EMBL" id="AP009493">
    <property type="protein sequence ID" value="BAG21179.1"/>
    <property type="molecule type" value="Genomic_DNA"/>
</dbReference>
<evidence type="ECO:0000313" key="4">
    <source>
        <dbReference type="Proteomes" id="UP000001685"/>
    </source>
</evidence>
<gene>
    <name evidence="3" type="ordered locus">SGR_4350</name>
</gene>
<protein>
    <recommendedName>
        <fullName evidence="2">DUF6895 domain-containing protein</fullName>
    </recommendedName>
</protein>
<dbReference type="InterPro" id="IPR054190">
    <property type="entry name" value="DUF6895"/>
</dbReference>
<dbReference type="KEGG" id="sgr:SGR_4350"/>
<feature type="domain" description="DUF6895" evidence="2">
    <location>
        <begin position="50"/>
        <end position="334"/>
    </location>
</feature>
<reference evidence="4" key="1">
    <citation type="journal article" date="2008" name="J. Bacteriol.">
        <title>Genome sequence of the streptomycin-producing microorganism Streptomyces griseus IFO 13350.</title>
        <authorList>
            <person name="Ohnishi Y."/>
            <person name="Ishikawa J."/>
            <person name="Hara H."/>
            <person name="Suzuki H."/>
            <person name="Ikenoya M."/>
            <person name="Ikeda H."/>
            <person name="Yamashita A."/>
            <person name="Hattori M."/>
            <person name="Horinouchi S."/>
        </authorList>
    </citation>
    <scope>NUCLEOTIDE SEQUENCE [LARGE SCALE GENOMIC DNA]</scope>
    <source>
        <strain evidence="4">JCM 4626 / NBRC 13350</strain>
    </source>
</reference>
<sequence>MTTTATEGPSQDGPAGSRGRPGPGRGGPRPGASPGTPPGAALAVLPGVLRSALAWTDAHRADFTLPDDVLEPHTQVNATLKPLGELAQLGSTIRRTTDPGAPEHELAGDLVAYAWEQVAGGELLLELLRGEPFAAYPYEIYAAFAGYGLRHEGFEALARPLTATRAWAHTEQHANRQLGLVNSERRVGAVTHTDAGAVLSRTWLGGLSEPWMFEGPSGYALTHTVFHLTDWGRMPDRVPERIDGYLRTWLPAWADGCLESGQWDLTGELLAVAASLPGPAPAALLDAVWPVLADVQHPTGCVPETGMPVEDPAPDPYPFIDCYHSTLVTAFAAALSLRSLRSPGQTDGSAPGRERRTA</sequence>
<dbReference type="eggNOG" id="ENOG5030UE2">
    <property type="taxonomic scope" value="Bacteria"/>
</dbReference>
<name>B1VUF3_STRGG</name>
<accession>B1VUF3</accession>
<dbReference type="Pfam" id="PF21836">
    <property type="entry name" value="DUF6895"/>
    <property type="match status" value="1"/>
</dbReference>